<sequence length="237" mass="25967">MIFRYLIIMKGIKEYAMLLMLLLASVAIKAQDIVVISEGNFVRGTIQGTDFSTVILKNEDESLSQFKAKDIKEFLWNGDTYVSKPILIKKRMELRFFKVIARGAVNLYSIGGNTGAEEPQQKRTRIRPSIGIGGGTGGFGGIGGGVGITIGGGRNRQDDQARQAGPTGYFIERFGTGPMVELPVNAGNSDSKNQQIKNVLLQKLSNDEDLAERIKATESFDAKLIKAFVAAYNEMHK</sequence>
<keyword evidence="2" id="KW-1185">Reference proteome</keyword>
<proteinExistence type="predicted"/>
<accession>A0A1W2BRJ6</accession>
<name>A0A1W2BRJ6_9SPHI</name>
<protein>
    <submittedName>
        <fullName evidence="1">Uncharacterized protein</fullName>
    </submittedName>
</protein>
<organism evidence="1 2">
    <name type="scientific">Pedobacter nyackensis</name>
    <dbReference type="NCBI Taxonomy" id="475255"/>
    <lineage>
        <taxon>Bacteria</taxon>
        <taxon>Pseudomonadati</taxon>
        <taxon>Bacteroidota</taxon>
        <taxon>Sphingobacteriia</taxon>
        <taxon>Sphingobacteriales</taxon>
        <taxon>Sphingobacteriaceae</taxon>
        <taxon>Pedobacter</taxon>
    </lineage>
</organism>
<evidence type="ECO:0000313" key="1">
    <source>
        <dbReference type="EMBL" id="SMC75573.1"/>
    </source>
</evidence>
<gene>
    <name evidence="1" type="ORF">SAMN04488101_102738</name>
</gene>
<dbReference type="AlphaFoldDB" id="A0A1W2BRJ6"/>
<dbReference type="EMBL" id="FWYB01000002">
    <property type="protein sequence ID" value="SMC75573.1"/>
    <property type="molecule type" value="Genomic_DNA"/>
</dbReference>
<reference evidence="1 2" key="1">
    <citation type="submission" date="2017-04" db="EMBL/GenBank/DDBJ databases">
        <authorList>
            <person name="Afonso C.L."/>
            <person name="Miller P.J."/>
            <person name="Scott M.A."/>
            <person name="Spackman E."/>
            <person name="Goraichik I."/>
            <person name="Dimitrov K.M."/>
            <person name="Suarez D.L."/>
            <person name="Swayne D.E."/>
        </authorList>
    </citation>
    <scope>NUCLEOTIDE SEQUENCE [LARGE SCALE GENOMIC DNA]</scope>
    <source>
        <strain evidence="1 2">DSM 19625</strain>
    </source>
</reference>
<dbReference type="Proteomes" id="UP000192678">
    <property type="component" value="Unassembled WGS sequence"/>
</dbReference>
<evidence type="ECO:0000313" key="2">
    <source>
        <dbReference type="Proteomes" id="UP000192678"/>
    </source>
</evidence>